<comment type="caution">
    <text evidence="10">The sequence shown here is derived from an EMBL/GenBank/DDBJ whole genome shotgun (WGS) entry which is preliminary data.</text>
</comment>
<dbReference type="PANTHER" id="PTHR14398">
    <property type="entry name" value="RNA RECOGNITION RRM/RNP DOMAIN"/>
    <property type="match status" value="1"/>
</dbReference>
<evidence type="ECO:0000256" key="5">
    <source>
        <dbReference type="ARBA" id="ARBA00025004"/>
    </source>
</evidence>
<evidence type="ECO:0000256" key="4">
    <source>
        <dbReference type="ARBA" id="ARBA00022884"/>
    </source>
</evidence>
<dbReference type="GO" id="GO:0003723">
    <property type="term" value="F:RNA binding"/>
    <property type="evidence" value="ECO:0007669"/>
    <property type="project" value="UniProtKB-UniRule"/>
</dbReference>
<proteinExistence type="inferred from homology"/>
<keyword evidence="3" id="KW-0747">Spliceosome</keyword>
<keyword evidence="7" id="KW-0175">Coiled coil</keyword>
<dbReference type="InterPro" id="IPR012677">
    <property type="entry name" value="Nucleotide-bd_a/b_plait_sf"/>
</dbReference>
<evidence type="ECO:0000256" key="7">
    <source>
        <dbReference type="SAM" id="Coils"/>
    </source>
</evidence>
<feature type="compositionally biased region" description="Low complexity" evidence="8">
    <location>
        <begin position="480"/>
        <end position="499"/>
    </location>
</feature>
<evidence type="ECO:0000256" key="2">
    <source>
        <dbReference type="ARBA" id="ARBA00014280"/>
    </source>
</evidence>
<gene>
    <name evidence="10" type="ORF">BN7_2207</name>
</gene>
<comment type="function">
    <text evidence="5">Component of the U1 snRNP particle, which recognizes and binds the 5'-splice site of pre-mRNA. Together with other non-snRNP factors, U1 snRNP forms the spliceosomal commitment complex, that targets pre-mRNA to the splicing pathway.</text>
</comment>
<evidence type="ECO:0000313" key="11">
    <source>
        <dbReference type="Proteomes" id="UP000009328"/>
    </source>
</evidence>
<feature type="coiled-coil region" evidence="7">
    <location>
        <begin position="262"/>
        <end position="316"/>
    </location>
</feature>
<dbReference type="PROSITE" id="PS50102">
    <property type="entry name" value="RRM"/>
    <property type="match status" value="1"/>
</dbReference>
<evidence type="ECO:0000313" key="10">
    <source>
        <dbReference type="EMBL" id="CCH42663.1"/>
    </source>
</evidence>
<dbReference type="HOGENOM" id="CLU_017928_1_0_1"/>
<evidence type="ECO:0000256" key="8">
    <source>
        <dbReference type="SAM" id="MobiDB-lite"/>
    </source>
</evidence>
<dbReference type="AlphaFoldDB" id="K0KNG0"/>
<dbReference type="GO" id="GO:0005681">
    <property type="term" value="C:spliceosomal complex"/>
    <property type="evidence" value="ECO:0007669"/>
    <property type="project" value="UniProtKB-KW"/>
</dbReference>
<accession>K0KNG0</accession>
<name>K0KNG0_WICCF</name>
<dbReference type="InterPro" id="IPR000504">
    <property type="entry name" value="RRM_dom"/>
</dbReference>
<evidence type="ECO:0000256" key="1">
    <source>
        <dbReference type="ARBA" id="ARBA00005544"/>
    </source>
</evidence>
<sequence>MPITEEEVPKFKPWLVKRAGELSDADPSVLADYVVALLNNKVEGDELVKLLDGQLEDFLDDSKSFAFEIVNVLNTKAYEQESAKLTGAVKPSSASSGTTSTSTTIDTQGPIYKPDRSNYRLNDKKKRTFALPANHQHKPDGANGANGNNRKENLKSLISQREVPNAKHLIVANLPADKLDEQLLRSYFSRFGAIDNVLIDLTDRIAEIEFANPNFTKKAWTSPAPIFDNRFIKVFYRKKDAETAQVPEPPAEEEFDLDEFKQKQLERQKQFEERLAKKKEHDAKIKELIAIKERMLGKYEQELKELELELQASPEKEESIRSKVEEIQTNIVKFDVSAEGIALLKNKLNGIIPPVSTRARGSRGRGAARGGIRGGRGGFNPYQRPRDSTYNRKLDFRTRTVTIKNISDPKNEALNKYLKTFGEENVSNISTKDSGLNITFNDRFHAERFLSDNFDVENIGKLEKEWDESVRPTITPPPSNSDDGSAAAAGAGAAGANSSTNDVEMS</sequence>
<evidence type="ECO:0000256" key="6">
    <source>
        <dbReference type="PROSITE-ProRule" id="PRU00176"/>
    </source>
</evidence>
<protein>
    <recommendedName>
        <fullName evidence="2">U1 small nuclear ribonucleoprotein component SNU71</fullName>
    </recommendedName>
</protein>
<comment type="similarity">
    <text evidence="1">Belongs to the SNU71 family.</text>
</comment>
<dbReference type="InterPro" id="IPR035979">
    <property type="entry name" value="RBD_domain_sf"/>
</dbReference>
<dbReference type="InParanoid" id="K0KNG0"/>
<feature type="region of interest" description="Disordered" evidence="8">
    <location>
        <begin position="357"/>
        <end position="386"/>
    </location>
</feature>
<keyword evidence="4 6" id="KW-0694">RNA-binding</keyword>
<keyword evidence="11" id="KW-1185">Reference proteome</keyword>
<feature type="domain" description="RRM" evidence="9">
    <location>
        <begin position="167"/>
        <end position="239"/>
    </location>
</feature>
<keyword evidence="3" id="KW-0507">mRNA processing</keyword>
<dbReference type="Proteomes" id="UP000009328">
    <property type="component" value="Unassembled WGS sequence"/>
</dbReference>
<dbReference type="eggNOG" id="KOG2135">
    <property type="taxonomic scope" value="Eukaryota"/>
</dbReference>
<evidence type="ECO:0000256" key="3">
    <source>
        <dbReference type="ARBA" id="ARBA00022728"/>
    </source>
</evidence>
<feature type="compositionally biased region" description="Gly residues" evidence="8">
    <location>
        <begin position="367"/>
        <end position="378"/>
    </location>
</feature>
<evidence type="ECO:0000259" key="9">
    <source>
        <dbReference type="PROSITE" id="PS50102"/>
    </source>
</evidence>
<feature type="compositionally biased region" description="Low complexity" evidence="8">
    <location>
        <begin position="92"/>
        <end position="107"/>
    </location>
</feature>
<keyword evidence="3" id="KW-0508">mRNA splicing</keyword>
<feature type="region of interest" description="Disordered" evidence="8">
    <location>
        <begin position="89"/>
        <end position="118"/>
    </location>
</feature>
<reference evidence="10 11" key="1">
    <citation type="journal article" date="2012" name="Eukaryot. Cell">
        <title>Draft genome sequence of Wickerhamomyces ciferrii NRRL Y-1031 F-60-10.</title>
        <authorList>
            <person name="Schneider J."/>
            <person name="Andrea H."/>
            <person name="Blom J."/>
            <person name="Jaenicke S."/>
            <person name="Ruckert C."/>
            <person name="Schorsch C."/>
            <person name="Szczepanowski R."/>
            <person name="Farwick M."/>
            <person name="Goesmann A."/>
            <person name="Puhler A."/>
            <person name="Schaffer S."/>
            <person name="Tauch A."/>
            <person name="Kohler T."/>
            <person name="Brinkrolf K."/>
        </authorList>
    </citation>
    <scope>NUCLEOTIDE SEQUENCE [LARGE SCALE GENOMIC DNA]</scope>
    <source>
        <strain evidence="11">ATCC 14091 / BCRC 22168 / CBS 111 / JCM 3599 / NBRC 0793 / NRRL Y-1031 F-60-10</strain>
    </source>
</reference>
<dbReference type="SUPFAM" id="SSF54928">
    <property type="entry name" value="RNA-binding domain, RBD"/>
    <property type="match status" value="1"/>
</dbReference>
<dbReference type="PANTHER" id="PTHR14398:SF0">
    <property type="entry name" value="ZINC FINGER PROTEIN SWM"/>
    <property type="match status" value="1"/>
</dbReference>
<dbReference type="STRING" id="1206466.K0KNG0"/>
<organism evidence="10 11">
    <name type="scientific">Wickerhamomyces ciferrii (strain ATCC 14091 / BCRC 22168 / CBS 111 / JCM 3599 / NBRC 0793 / NRRL Y-1031 F-60-10)</name>
    <name type="common">Yeast</name>
    <name type="synonym">Pichia ciferrii</name>
    <dbReference type="NCBI Taxonomy" id="1206466"/>
    <lineage>
        <taxon>Eukaryota</taxon>
        <taxon>Fungi</taxon>
        <taxon>Dikarya</taxon>
        <taxon>Ascomycota</taxon>
        <taxon>Saccharomycotina</taxon>
        <taxon>Saccharomycetes</taxon>
        <taxon>Phaffomycetales</taxon>
        <taxon>Wickerhamomycetaceae</taxon>
        <taxon>Wickerhamomyces</taxon>
    </lineage>
</organism>
<dbReference type="EMBL" id="CAIF01000049">
    <property type="protein sequence ID" value="CCH42663.1"/>
    <property type="molecule type" value="Genomic_DNA"/>
</dbReference>
<dbReference type="InterPro" id="IPR002483">
    <property type="entry name" value="PWI_dom"/>
</dbReference>
<dbReference type="Pfam" id="PF01480">
    <property type="entry name" value="PWI"/>
    <property type="match status" value="1"/>
</dbReference>
<dbReference type="Gene3D" id="1.20.1390.10">
    <property type="entry name" value="PWI domain"/>
    <property type="match status" value="1"/>
</dbReference>
<dbReference type="Gene3D" id="3.30.70.330">
    <property type="match status" value="1"/>
</dbReference>
<feature type="region of interest" description="Disordered" evidence="8">
    <location>
        <begin position="466"/>
        <end position="506"/>
    </location>
</feature>
<dbReference type="InterPro" id="IPR045137">
    <property type="entry name" value="RBM26/27"/>
</dbReference>